<proteinExistence type="inferred from homology"/>
<evidence type="ECO:0000256" key="3">
    <source>
        <dbReference type="ARBA" id="ARBA00022801"/>
    </source>
</evidence>
<sequence>MYVMKHFGYSIPHTASGQMSYGTSVAKSDLQPGDLVFFKDPSFSGKYASHVGIYVGSNKFIHASSAGGCVRYSSLSETYYAKYYAGARRMAN</sequence>
<dbReference type="EC" id="3.4.-.-" evidence="6"/>
<evidence type="ECO:0000256" key="2">
    <source>
        <dbReference type="ARBA" id="ARBA00022670"/>
    </source>
</evidence>
<keyword evidence="6" id="KW-0121">Carboxypeptidase</keyword>
<keyword evidence="3 6" id="KW-0378">Hydrolase</keyword>
<dbReference type="InterPro" id="IPR000064">
    <property type="entry name" value="NLP_P60_dom"/>
</dbReference>
<dbReference type="GO" id="GO:0006508">
    <property type="term" value="P:proteolysis"/>
    <property type="evidence" value="ECO:0007669"/>
    <property type="project" value="UniProtKB-KW"/>
</dbReference>
<dbReference type="GO" id="GO:0008234">
    <property type="term" value="F:cysteine-type peptidase activity"/>
    <property type="evidence" value="ECO:0007669"/>
    <property type="project" value="UniProtKB-KW"/>
</dbReference>
<evidence type="ECO:0000256" key="4">
    <source>
        <dbReference type="ARBA" id="ARBA00022807"/>
    </source>
</evidence>
<dbReference type="Gene3D" id="3.90.1720.10">
    <property type="entry name" value="endopeptidase domain like (from Nostoc punctiforme)"/>
    <property type="match status" value="1"/>
</dbReference>
<organism evidence="6">
    <name type="scientific">bioreactor metagenome</name>
    <dbReference type="NCBI Taxonomy" id="1076179"/>
    <lineage>
        <taxon>unclassified sequences</taxon>
        <taxon>metagenomes</taxon>
        <taxon>ecological metagenomes</taxon>
    </lineage>
</organism>
<dbReference type="AlphaFoldDB" id="A0A645E588"/>
<evidence type="ECO:0000313" key="6">
    <source>
        <dbReference type="EMBL" id="MPM96964.1"/>
    </source>
</evidence>
<dbReference type="GO" id="GO:0004180">
    <property type="term" value="F:carboxypeptidase activity"/>
    <property type="evidence" value="ECO:0007669"/>
    <property type="project" value="UniProtKB-KW"/>
</dbReference>
<comment type="similarity">
    <text evidence="1">Belongs to the peptidase C40 family.</text>
</comment>
<protein>
    <submittedName>
        <fullName evidence="6">Murein DD-endopeptidase MepS/Murein LD-carboxypeptidase</fullName>
        <ecNumber evidence="6">3.4.-.-</ecNumber>
    </submittedName>
</protein>
<dbReference type="InterPro" id="IPR051202">
    <property type="entry name" value="Peptidase_C40"/>
</dbReference>
<comment type="caution">
    <text evidence="6">The sequence shown here is derived from an EMBL/GenBank/DDBJ whole genome shotgun (WGS) entry which is preliminary data.</text>
</comment>
<dbReference type="EMBL" id="VSSQ01043298">
    <property type="protein sequence ID" value="MPM96964.1"/>
    <property type="molecule type" value="Genomic_DNA"/>
</dbReference>
<dbReference type="SUPFAM" id="SSF54001">
    <property type="entry name" value="Cysteine proteinases"/>
    <property type="match status" value="1"/>
</dbReference>
<reference evidence="6" key="1">
    <citation type="submission" date="2019-08" db="EMBL/GenBank/DDBJ databases">
        <authorList>
            <person name="Kucharzyk K."/>
            <person name="Murdoch R.W."/>
            <person name="Higgins S."/>
            <person name="Loffler F."/>
        </authorList>
    </citation>
    <scope>NUCLEOTIDE SEQUENCE</scope>
</reference>
<dbReference type="Pfam" id="PF00877">
    <property type="entry name" value="NLPC_P60"/>
    <property type="match status" value="1"/>
</dbReference>
<evidence type="ECO:0000256" key="1">
    <source>
        <dbReference type="ARBA" id="ARBA00007074"/>
    </source>
</evidence>
<keyword evidence="4" id="KW-0788">Thiol protease</keyword>
<dbReference type="InterPro" id="IPR038765">
    <property type="entry name" value="Papain-like_cys_pep_sf"/>
</dbReference>
<dbReference type="PANTHER" id="PTHR47053">
    <property type="entry name" value="MUREIN DD-ENDOPEPTIDASE MEPH-RELATED"/>
    <property type="match status" value="1"/>
</dbReference>
<gene>
    <name evidence="6" type="primary">mepS_7</name>
    <name evidence="6" type="ORF">SDC9_144134</name>
</gene>
<evidence type="ECO:0000259" key="5">
    <source>
        <dbReference type="PROSITE" id="PS51935"/>
    </source>
</evidence>
<name>A0A645E588_9ZZZZ</name>
<feature type="domain" description="NlpC/P60" evidence="5">
    <location>
        <begin position="1"/>
        <end position="91"/>
    </location>
</feature>
<dbReference type="PROSITE" id="PS51935">
    <property type="entry name" value="NLPC_P60"/>
    <property type="match status" value="1"/>
</dbReference>
<keyword evidence="2" id="KW-0645">Protease</keyword>
<accession>A0A645E588</accession>
<dbReference type="PANTHER" id="PTHR47053:SF1">
    <property type="entry name" value="MUREIN DD-ENDOPEPTIDASE MEPH-RELATED"/>
    <property type="match status" value="1"/>
</dbReference>